<dbReference type="EMBL" id="JAHFXF010000022">
    <property type="protein sequence ID" value="KAG9700057.1"/>
    <property type="molecule type" value="Genomic_DNA"/>
</dbReference>
<reference evidence="3" key="2">
    <citation type="submission" date="2021-08" db="EMBL/GenBank/DDBJ databases">
        <authorList>
            <person name="Gostincar C."/>
            <person name="Sun X."/>
            <person name="Song Z."/>
            <person name="Gunde-Cimerman N."/>
        </authorList>
    </citation>
    <scope>NUCLEOTIDE SEQUENCE</scope>
    <source>
        <strain evidence="3">EXF-9911</strain>
    </source>
</reference>
<sequence length="203" mass="22235">MAQSDQPPAYPTHAAIPPSSEATTAPAYTPRYPSFEEHDDASPLQPSRSLPPSRPLQRPDRLELTNQSTSTTINIGQAAQARAPETPDNTTTTNTTKSKNDEPGPCFVACMMAFFLAFIITWIYCAVFLKRDTDAFKENSKFFEELKYEMSHTKKTVTATLTAVIRESKATVTEAVTKTITQTVSGVPSARDVWVTSIGNARG</sequence>
<reference evidence="3" key="1">
    <citation type="journal article" date="2021" name="J Fungi (Basel)">
        <title>Virulence traits and population genomics of the black yeast Aureobasidium melanogenum.</title>
        <authorList>
            <person name="Cernosa A."/>
            <person name="Sun X."/>
            <person name="Gostincar C."/>
            <person name="Fang C."/>
            <person name="Gunde-Cimerman N."/>
            <person name="Song Z."/>
        </authorList>
    </citation>
    <scope>NUCLEOTIDE SEQUENCE</scope>
    <source>
        <strain evidence="3">EXF-9911</strain>
    </source>
</reference>
<feature type="region of interest" description="Disordered" evidence="1">
    <location>
        <begin position="1"/>
        <end position="102"/>
    </location>
</feature>
<protein>
    <submittedName>
        <fullName evidence="3">Uncharacterized protein</fullName>
    </submittedName>
</protein>
<evidence type="ECO:0000256" key="1">
    <source>
        <dbReference type="SAM" id="MobiDB-lite"/>
    </source>
</evidence>
<gene>
    <name evidence="3" type="ORF">KCU76_g1068</name>
</gene>
<name>A0A9P8EXA8_AURME</name>
<keyword evidence="2" id="KW-1133">Transmembrane helix</keyword>
<feature type="compositionally biased region" description="Low complexity" evidence="1">
    <location>
        <begin position="42"/>
        <end position="51"/>
    </location>
</feature>
<evidence type="ECO:0000256" key="2">
    <source>
        <dbReference type="SAM" id="Phobius"/>
    </source>
</evidence>
<feature type="non-terminal residue" evidence="3">
    <location>
        <position position="203"/>
    </location>
</feature>
<dbReference type="Proteomes" id="UP000779574">
    <property type="component" value="Unassembled WGS sequence"/>
</dbReference>
<evidence type="ECO:0000313" key="4">
    <source>
        <dbReference type="Proteomes" id="UP000779574"/>
    </source>
</evidence>
<comment type="caution">
    <text evidence="3">The sequence shown here is derived from an EMBL/GenBank/DDBJ whole genome shotgun (WGS) entry which is preliminary data.</text>
</comment>
<feature type="compositionally biased region" description="Polar residues" evidence="1">
    <location>
        <begin position="64"/>
        <end position="77"/>
    </location>
</feature>
<dbReference type="AlphaFoldDB" id="A0A9P8EXA8"/>
<dbReference type="OrthoDB" id="3933384at2759"/>
<keyword evidence="2" id="KW-0472">Membrane</keyword>
<proteinExistence type="predicted"/>
<accession>A0A9P8EXA8</accession>
<feature type="transmembrane region" description="Helical" evidence="2">
    <location>
        <begin position="106"/>
        <end position="129"/>
    </location>
</feature>
<keyword evidence="2" id="KW-0812">Transmembrane</keyword>
<organism evidence="3 4">
    <name type="scientific">Aureobasidium melanogenum</name>
    <name type="common">Aureobasidium pullulans var. melanogenum</name>
    <dbReference type="NCBI Taxonomy" id="46634"/>
    <lineage>
        <taxon>Eukaryota</taxon>
        <taxon>Fungi</taxon>
        <taxon>Dikarya</taxon>
        <taxon>Ascomycota</taxon>
        <taxon>Pezizomycotina</taxon>
        <taxon>Dothideomycetes</taxon>
        <taxon>Dothideomycetidae</taxon>
        <taxon>Dothideales</taxon>
        <taxon>Saccotheciaceae</taxon>
        <taxon>Aureobasidium</taxon>
    </lineage>
</organism>
<evidence type="ECO:0000313" key="3">
    <source>
        <dbReference type="EMBL" id="KAG9700057.1"/>
    </source>
</evidence>